<organism evidence="1 2">
    <name type="scientific">Nesidiocoris tenuis</name>
    <dbReference type="NCBI Taxonomy" id="355587"/>
    <lineage>
        <taxon>Eukaryota</taxon>
        <taxon>Metazoa</taxon>
        <taxon>Ecdysozoa</taxon>
        <taxon>Arthropoda</taxon>
        <taxon>Hexapoda</taxon>
        <taxon>Insecta</taxon>
        <taxon>Pterygota</taxon>
        <taxon>Neoptera</taxon>
        <taxon>Paraneoptera</taxon>
        <taxon>Hemiptera</taxon>
        <taxon>Heteroptera</taxon>
        <taxon>Panheteroptera</taxon>
        <taxon>Cimicomorpha</taxon>
        <taxon>Miridae</taxon>
        <taxon>Dicyphina</taxon>
        <taxon>Nesidiocoris</taxon>
    </lineage>
</organism>
<name>A0A6H5H5I0_9HEMI</name>
<sequence>MFNRYNIISFSFAISCGNRSGLEWLWDHAPNDETRNRIFEVIIRHHLDKVKNSDVLEWLLDHAPNNEIRKNIFITSMYELFRRAVTSGNVSELQWLWNHAPSYTTRNHMFDNLDEFSGNIQNLDVLEWLLHHVSDDIPRRIFYTSESNFFSQALVRNDQSELQRLWNIANNPKIRQHMLNNILDRRHSFGRGIINFGTFRWLLEHTHDSQKRSIFNTNIFRLFSEAVTSGNVSELQWLWSNSYNNYEMQVKIFGNLVSGQLDQDVVDLDTLKWLWNHAPNDEVKRSIFVANMSKLFRRAVASGN</sequence>
<dbReference type="EMBL" id="CADCXU010023795">
    <property type="protein sequence ID" value="CAB0011174.1"/>
    <property type="molecule type" value="Genomic_DNA"/>
</dbReference>
<gene>
    <name evidence="1" type="ORF">NTEN_LOCUS16167</name>
</gene>
<dbReference type="Proteomes" id="UP000479000">
    <property type="component" value="Unassembled WGS sequence"/>
</dbReference>
<dbReference type="PROSITE" id="PS51257">
    <property type="entry name" value="PROKAR_LIPOPROTEIN"/>
    <property type="match status" value="1"/>
</dbReference>
<evidence type="ECO:0000313" key="2">
    <source>
        <dbReference type="Proteomes" id="UP000479000"/>
    </source>
</evidence>
<protein>
    <submittedName>
        <fullName evidence="1">Uncharacterized protein</fullName>
    </submittedName>
</protein>
<accession>A0A6H5H5I0</accession>
<reference evidence="1 2" key="1">
    <citation type="submission" date="2020-02" db="EMBL/GenBank/DDBJ databases">
        <authorList>
            <person name="Ferguson B K."/>
        </authorList>
    </citation>
    <scope>NUCLEOTIDE SEQUENCE [LARGE SCALE GENOMIC DNA]</scope>
</reference>
<proteinExistence type="predicted"/>
<dbReference type="AlphaFoldDB" id="A0A6H5H5I0"/>
<evidence type="ECO:0000313" key="1">
    <source>
        <dbReference type="EMBL" id="CAB0011174.1"/>
    </source>
</evidence>
<feature type="non-terminal residue" evidence="1">
    <location>
        <position position="304"/>
    </location>
</feature>
<keyword evidence="2" id="KW-1185">Reference proteome</keyword>